<reference evidence="3 4" key="1">
    <citation type="submission" date="2016-01" db="EMBL/GenBank/DDBJ databases">
        <title>The new phylogeny of the genus Mycobacterium.</title>
        <authorList>
            <person name="Tarcisio F."/>
            <person name="Conor M."/>
            <person name="Antonella G."/>
            <person name="Elisabetta G."/>
            <person name="Giulia F.S."/>
            <person name="Sara T."/>
            <person name="Anna F."/>
            <person name="Clotilde B."/>
            <person name="Roberto B."/>
            <person name="Veronica D.S."/>
            <person name="Fabio R."/>
            <person name="Monica P."/>
            <person name="Olivier J."/>
            <person name="Enrico T."/>
            <person name="Nicola S."/>
        </authorList>
    </citation>
    <scope>NUCLEOTIDE SEQUENCE [LARGE SCALE GENOMIC DNA]</scope>
    <source>
        <strain evidence="3 4">DSM 44572</strain>
    </source>
</reference>
<dbReference type="Proteomes" id="UP000193529">
    <property type="component" value="Unassembled WGS sequence"/>
</dbReference>
<evidence type="ECO:0000313" key="4">
    <source>
        <dbReference type="Proteomes" id="UP000193529"/>
    </source>
</evidence>
<keyword evidence="4" id="KW-1185">Reference proteome</keyword>
<organism evidence="3 4">
    <name type="scientific">Mycobacterium palustre</name>
    <dbReference type="NCBI Taxonomy" id="153971"/>
    <lineage>
        <taxon>Bacteria</taxon>
        <taxon>Bacillati</taxon>
        <taxon>Actinomycetota</taxon>
        <taxon>Actinomycetes</taxon>
        <taxon>Mycobacteriales</taxon>
        <taxon>Mycobacteriaceae</taxon>
        <taxon>Mycobacterium</taxon>
        <taxon>Mycobacterium simiae complex</taxon>
    </lineage>
</organism>
<dbReference type="EMBL" id="LQPJ01000136">
    <property type="protein sequence ID" value="ORW18836.1"/>
    <property type="molecule type" value="Genomic_DNA"/>
</dbReference>
<sequence>MGATGMTVEDGKNYTQMSTGEGTPAECAAVAIPAAAPAYAGSGWTGYQGQVLFEPGDQPAHYVDQDVVAFPSAGQATGFYRHAAELWRGCANRSYAADPPDPGKSGTWDVGPVDDSGGTLTATRRSERHVGWRCQRALTVANNVVIDVMACAYSEANGFAAALAKQLAANIALASGAGNRGR</sequence>
<feature type="region of interest" description="Disordered" evidence="1">
    <location>
        <begin position="1"/>
        <end position="20"/>
    </location>
</feature>
<evidence type="ECO:0000313" key="3">
    <source>
        <dbReference type="EMBL" id="ORW18836.1"/>
    </source>
</evidence>
<dbReference type="InterPro" id="IPR038232">
    <property type="entry name" value="PknH-like_Extracell_sf"/>
</dbReference>
<dbReference type="AlphaFoldDB" id="A0A1X1Z6C1"/>
<name>A0A1X1Z6C1_9MYCO</name>
<comment type="caution">
    <text evidence="3">The sequence shown here is derived from an EMBL/GenBank/DDBJ whole genome shotgun (WGS) entry which is preliminary data.</text>
</comment>
<dbReference type="STRING" id="153971.AWC19_18895"/>
<dbReference type="Gene3D" id="3.40.1000.70">
    <property type="entry name" value="PknH-like extracellular domain"/>
    <property type="match status" value="1"/>
</dbReference>
<evidence type="ECO:0000256" key="1">
    <source>
        <dbReference type="SAM" id="MobiDB-lite"/>
    </source>
</evidence>
<gene>
    <name evidence="3" type="ORF">AWC19_18895</name>
</gene>
<accession>A0A1X1Z6C1</accession>
<dbReference type="Pfam" id="PF14032">
    <property type="entry name" value="PknH_C"/>
    <property type="match status" value="1"/>
</dbReference>
<proteinExistence type="predicted"/>
<dbReference type="RefSeq" id="WP_245849292.1">
    <property type="nucleotide sequence ID" value="NZ_JACKRZ010000073.1"/>
</dbReference>
<feature type="domain" description="PknH-like extracellular" evidence="2">
    <location>
        <begin position="2"/>
        <end position="169"/>
    </location>
</feature>
<protein>
    <recommendedName>
        <fullName evidence="2">PknH-like extracellular domain-containing protein</fullName>
    </recommendedName>
</protein>
<dbReference type="InterPro" id="IPR026954">
    <property type="entry name" value="PknH-like_Extracell"/>
</dbReference>
<evidence type="ECO:0000259" key="2">
    <source>
        <dbReference type="Pfam" id="PF14032"/>
    </source>
</evidence>